<gene>
    <name evidence="4" type="ORF">A4S15_09890</name>
</gene>
<name>A0A1W9HWT7_9HYPH</name>
<dbReference type="InterPro" id="IPR016181">
    <property type="entry name" value="Acyl_CoA_acyltransferase"/>
</dbReference>
<dbReference type="CDD" id="cd04301">
    <property type="entry name" value="NAT_SF"/>
    <property type="match status" value="1"/>
</dbReference>
<keyword evidence="1" id="KW-0808">Transferase</keyword>
<dbReference type="SUPFAM" id="SSF55729">
    <property type="entry name" value="Acyl-CoA N-acyltransferases (Nat)"/>
    <property type="match status" value="1"/>
</dbReference>
<dbReference type="AlphaFoldDB" id="A0A1W9HWT7"/>
<evidence type="ECO:0000256" key="1">
    <source>
        <dbReference type="ARBA" id="ARBA00022679"/>
    </source>
</evidence>
<dbReference type="PANTHER" id="PTHR43877">
    <property type="entry name" value="AMINOALKYLPHOSPHONATE N-ACETYLTRANSFERASE-RELATED-RELATED"/>
    <property type="match status" value="1"/>
</dbReference>
<protein>
    <recommendedName>
        <fullName evidence="3">N-acetyltransferase domain-containing protein</fullName>
    </recommendedName>
</protein>
<dbReference type="PROSITE" id="PS51186">
    <property type="entry name" value="GNAT"/>
    <property type="match status" value="1"/>
</dbReference>
<proteinExistence type="predicted"/>
<dbReference type="Gene3D" id="3.40.630.30">
    <property type="match status" value="1"/>
</dbReference>
<dbReference type="InterPro" id="IPR050832">
    <property type="entry name" value="Bact_Acetyltransf"/>
</dbReference>
<dbReference type="Proteomes" id="UP000192872">
    <property type="component" value="Unassembled WGS sequence"/>
</dbReference>
<evidence type="ECO:0000313" key="4">
    <source>
        <dbReference type="EMBL" id="OQW51782.1"/>
    </source>
</evidence>
<evidence type="ECO:0000259" key="3">
    <source>
        <dbReference type="PROSITE" id="PS51186"/>
    </source>
</evidence>
<accession>A0A1W9HWT7</accession>
<feature type="domain" description="N-acetyltransferase" evidence="3">
    <location>
        <begin position="14"/>
        <end position="182"/>
    </location>
</feature>
<dbReference type="Pfam" id="PF00583">
    <property type="entry name" value="Acetyltransf_1"/>
    <property type="match status" value="1"/>
</dbReference>
<evidence type="ECO:0000256" key="2">
    <source>
        <dbReference type="ARBA" id="ARBA00023315"/>
    </source>
</evidence>
<evidence type="ECO:0000313" key="5">
    <source>
        <dbReference type="Proteomes" id="UP000192872"/>
    </source>
</evidence>
<comment type="caution">
    <text evidence="4">The sequence shown here is derived from an EMBL/GenBank/DDBJ whole genome shotgun (WGS) entry which is preliminary data.</text>
</comment>
<dbReference type="EMBL" id="LWDL01000017">
    <property type="protein sequence ID" value="OQW51782.1"/>
    <property type="molecule type" value="Genomic_DNA"/>
</dbReference>
<dbReference type="STRING" id="1827387.A4S15_09890"/>
<organism evidence="4 5">
    <name type="scientific">Candidatus Raskinella chloraquaticus</name>
    <dbReference type="NCBI Taxonomy" id="1951219"/>
    <lineage>
        <taxon>Bacteria</taxon>
        <taxon>Pseudomonadati</taxon>
        <taxon>Pseudomonadota</taxon>
        <taxon>Alphaproteobacteria</taxon>
        <taxon>Hyphomicrobiales</taxon>
        <taxon>Phreatobacteraceae</taxon>
        <taxon>Candidatus Raskinella</taxon>
    </lineage>
</organism>
<sequence>MDLPAFDAPLPPGTHLRQATDTDGTAIARLIAAIFAEYPGCHYAAQEFPELTAVASHFAAHGGQIWVVENDVANSTPSATQRARELIACCAITPTRIPSHFELKKVYVNKSWRGSGLARHLVAVALDLARAQGAKRVELFSDTRFLAAHRFYQKLGFVQIPGERYLADISQSWEYHFIRDIATPMSGVTKA</sequence>
<dbReference type="GO" id="GO:0016747">
    <property type="term" value="F:acyltransferase activity, transferring groups other than amino-acyl groups"/>
    <property type="evidence" value="ECO:0007669"/>
    <property type="project" value="InterPro"/>
</dbReference>
<reference evidence="4 5" key="1">
    <citation type="journal article" date="2017" name="Water Res.">
        <title>Comammox in drinking water systems.</title>
        <authorList>
            <person name="Wang Y."/>
            <person name="Ma L."/>
            <person name="Mao Y."/>
            <person name="Jiang X."/>
            <person name="Xia Y."/>
            <person name="Yu K."/>
            <person name="Li B."/>
            <person name="Zhang T."/>
        </authorList>
    </citation>
    <scope>NUCLEOTIDE SEQUENCE [LARGE SCALE GENOMIC DNA]</scope>
    <source>
        <strain evidence="4">SG_bin8</strain>
    </source>
</reference>
<dbReference type="InterPro" id="IPR000182">
    <property type="entry name" value="GNAT_dom"/>
</dbReference>
<dbReference type="RefSeq" id="WP_376802219.1">
    <property type="nucleotide sequence ID" value="NZ_DBNB01000034.1"/>
</dbReference>
<keyword evidence="2" id="KW-0012">Acyltransferase</keyword>